<dbReference type="Proteomes" id="UP000292957">
    <property type="component" value="Unassembled WGS sequence"/>
</dbReference>
<evidence type="ECO:0000256" key="2">
    <source>
        <dbReference type="ARBA" id="ARBA00005927"/>
    </source>
</evidence>
<dbReference type="GO" id="GO:0015031">
    <property type="term" value="P:protein transport"/>
    <property type="evidence" value="ECO:0007669"/>
    <property type="project" value="UniProtKB-KW"/>
</dbReference>
<feature type="region of interest" description="Disordered" evidence="8">
    <location>
        <begin position="1034"/>
        <end position="1338"/>
    </location>
</feature>
<keyword evidence="3 7" id="KW-0813">Transport</keyword>
<name>A0A4Q9N721_9APHY</name>
<keyword evidence="7" id="KW-0653">Protein transport</keyword>
<keyword evidence="4 7" id="KW-0256">Endoplasmic reticulum</keyword>
<dbReference type="GO" id="GO:0012507">
    <property type="term" value="C:ER to Golgi transport vesicle membrane"/>
    <property type="evidence" value="ECO:0007669"/>
    <property type="project" value="TreeGrafter"/>
</dbReference>
<evidence type="ECO:0000259" key="9">
    <source>
        <dbReference type="Pfam" id="PF12931"/>
    </source>
</evidence>
<evidence type="ECO:0000313" key="11">
    <source>
        <dbReference type="EMBL" id="TBU35878.1"/>
    </source>
</evidence>
<feature type="compositionally biased region" description="Pro residues" evidence="8">
    <location>
        <begin position="1254"/>
        <end position="1269"/>
    </location>
</feature>
<feature type="compositionally biased region" description="Low complexity" evidence="8">
    <location>
        <begin position="1081"/>
        <end position="1103"/>
    </location>
</feature>
<dbReference type="EMBL" id="ML143386">
    <property type="protein sequence ID" value="TBU35878.1"/>
    <property type="molecule type" value="Genomic_DNA"/>
</dbReference>
<dbReference type="GO" id="GO:0006914">
    <property type="term" value="P:autophagy"/>
    <property type="evidence" value="ECO:0007669"/>
    <property type="project" value="UniProtKB-KW"/>
</dbReference>
<comment type="function">
    <text evidence="6 7">Involved in the initiation of assembly of the COPII coat required for the formation of transport vesicles from the endoplasmic reticulum (ER) and the selection of cargo molecules. Also involved in autophagy.</text>
</comment>
<dbReference type="GO" id="GO:0070973">
    <property type="term" value="P:protein localization to endoplasmic reticulum exit site"/>
    <property type="evidence" value="ECO:0007669"/>
    <property type="project" value="TreeGrafter"/>
</dbReference>
<feature type="compositionally biased region" description="Polar residues" evidence="8">
    <location>
        <begin position="1058"/>
        <end position="1074"/>
    </location>
</feature>
<feature type="domain" description="Sec16 Sec23-binding" evidence="9">
    <location>
        <begin position="584"/>
        <end position="912"/>
    </location>
</feature>
<feature type="region of interest" description="Disordered" evidence="8">
    <location>
        <begin position="1"/>
        <end position="104"/>
    </location>
</feature>
<feature type="compositionally biased region" description="Polar residues" evidence="8">
    <location>
        <begin position="217"/>
        <end position="240"/>
    </location>
</feature>
<dbReference type="InterPro" id="IPR024340">
    <property type="entry name" value="Sec16_CCD"/>
</dbReference>
<feature type="compositionally biased region" description="Basic and acidic residues" evidence="8">
    <location>
        <begin position="914"/>
        <end position="923"/>
    </location>
</feature>
<feature type="compositionally biased region" description="Polar residues" evidence="8">
    <location>
        <begin position="1039"/>
        <end position="1048"/>
    </location>
</feature>
<feature type="compositionally biased region" description="Low complexity" evidence="8">
    <location>
        <begin position="1323"/>
        <end position="1332"/>
    </location>
</feature>
<comment type="subcellular location">
    <subcellularLocation>
        <location evidence="1">Endoplasmic reticulum membrane</location>
        <topology evidence="1">Peripheral membrane protein</topology>
        <orientation evidence="1">Cytoplasmic side</orientation>
    </subcellularLocation>
</comment>
<dbReference type="GO" id="GO:0007030">
    <property type="term" value="P:Golgi organization"/>
    <property type="evidence" value="ECO:0007669"/>
    <property type="project" value="TreeGrafter"/>
</dbReference>
<evidence type="ECO:0000256" key="4">
    <source>
        <dbReference type="ARBA" id="ARBA00022824"/>
    </source>
</evidence>
<feature type="compositionally biased region" description="Polar residues" evidence="8">
    <location>
        <begin position="283"/>
        <end position="297"/>
    </location>
</feature>
<feature type="compositionally biased region" description="Basic and acidic residues" evidence="8">
    <location>
        <begin position="1162"/>
        <end position="1178"/>
    </location>
</feature>
<evidence type="ECO:0000256" key="3">
    <source>
        <dbReference type="ARBA" id="ARBA00022448"/>
    </source>
</evidence>
<feature type="compositionally biased region" description="Gly residues" evidence="8">
    <location>
        <begin position="21"/>
        <end position="35"/>
    </location>
</feature>
<dbReference type="PANTHER" id="PTHR13402">
    <property type="entry name" value="RGPR-RELATED"/>
    <property type="match status" value="1"/>
</dbReference>
<dbReference type="OrthoDB" id="8918678at2759"/>
<evidence type="ECO:0000256" key="5">
    <source>
        <dbReference type="ARBA" id="ARBA00022892"/>
    </source>
</evidence>
<reference evidence="11" key="1">
    <citation type="submission" date="2019-01" db="EMBL/GenBank/DDBJ databases">
        <title>Draft genome sequences of three monokaryotic isolates of the white-rot basidiomycete fungus Dichomitus squalens.</title>
        <authorList>
            <consortium name="DOE Joint Genome Institute"/>
            <person name="Lopez S.C."/>
            <person name="Andreopoulos B."/>
            <person name="Pangilinan J."/>
            <person name="Lipzen A."/>
            <person name="Riley R."/>
            <person name="Ahrendt S."/>
            <person name="Ng V."/>
            <person name="Barry K."/>
            <person name="Daum C."/>
            <person name="Grigoriev I.V."/>
            <person name="Hilden K.S."/>
            <person name="Makela M.R."/>
            <person name="de Vries R.P."/>
        </authorList>
    </citation>
    <scope>NUCLEOTIDE SEQUENCE [LARGE SCALE GENOMIC DNA]</scope>
    <source>
        <strain evidence="11">OM18370.1</strain>
    </source>
</reference>
<feature type="domain" description="Sec16 central conserved" evidence="10">
    <location>
        <begin position="378"/>
        <end position="511"/>
    </location>
</feature>
<accession>A0A4Q9N721</accession>
<organism evidence="11">
    <name type="scientific">Dichomitus squalens</name>
    <dbReference type="NCBI Taxonomy" id="114155"/>
    <lineage>
        <taxon>Eukaryota</taxon>
        <taxon>Fungi</taxon>
        <taxon>Dikarya</taxon>
        <taxon>Basidiomycota</taxon>
        <taxon>Agaricomycotina</taxon>
        <taxon>Agaricomycetes</taxon>
        <taxon>Polyporales</taxon>
        <taxon>Polyporaceae</taxon>
        <taxon>Dichomitus</taxon>
    </lineage>
</organism>
<dbReference type="PANTHER" id="PTHR13402:SF6">
    <property type="entry name" value="SECRETORY 16, ISOFORM I"/>
    <property type="match status" value="1"/>
</dbReference>
<feature type="region of interest" description="Disordered" evidence="8">
    <location>
        <begin position="911"/>
        <end position="990"/>
    </location>
</feature>
<feature type="compositionally biased region" description="Polar residues" evidence="8">
    <location>
        <begin position="1223"/>
        <end position="1232"/>
    </location>
</feature>
<feature type="compositionally biased region" description="Polar residues" evidence="8">
    <location>
        <begin position="307"/>
        <end position="329"/>
    </location>
</feature>
<dbReference type="InterPro" id="IPR024298">
    <property type="entry name" value="Sec16_Sec23-bd"/>
</dbReference>
<keyword evidence="7" id="KW-0072">Autophagy</keyword>
<evidence type="ECO:0000256" key="8">
    <source>
        <dbReference type="SAM" id="MobiDB-lite"/>
    </source>
</evidence>
<feature type="region of interest" description="Disordered" evidence="8">
    <location>
        <begin position="256"/>
        <end position="334"/>
    </location>
</feature>
<dbReference type="GO" id="GO:0070971">
    <property type="term" value="C:endoplasmic reticulum exit site"/>
    <property type="evidence" value="ECO:0007669"/>
    <property type="project" value="TreeGrafter"/>
</dbReference>
<evidence type="ECO:0000256" key="1">
    <source>
        <dbReference type="ARBA" id="ARBA00004397"/>
    </source>
</evidence>
<comment type="similarity">
    <text evidence="2 7">Belongs to the SEC16 family.</text>
</comment>
<dbReference type="GO" id="GO:0005789">
    <property type="term" value="C:endoplasmic reticulum membrane"/>
    <property type="evidence" value="ECO:0007669"/>
    <property type="project" value="UniProtKB-SubCell"/>
</dbReference>
<feature type="region of interest" description="Disordered" evidence="8">
    <location>
        <begin position="147"/>
        <end position="241"/>
    </location>
</feature>
<keyword evidence="5 7" id="KW-0931">ER-Golgi transport</keyword>
<protein>
    <recommendedName>
        <fullName evidence="7">Protein transport protein sec16</fullName>
    </recommendedName>
</protein>
<feature type="compositionally biased region" description="Low complexity" evidence="8">
    <location>
        <begin position="938"/>
        <end position="952"/>
    </location>
</feature>
<dbReference type="GO" id="GO:0016192">
    <property type="term" value="P:vesicle-mediated transport"/>
    <property type="evidence" value="ECO:0007669"/>
    <property type="project" value="UniProtKB-KW"/>
</dbReference>
<evidence type="ECO:0000259" key="10">
    <source>
        <dbReference type="Pfam" id="PF12932"/>
    </source>
</evidence>
<feature type="compositionally biased region" description="Pro residues" evidence="8">
    <location>
        <begin position="1304"/>
        <end position="1321"/>
    </location>
</feature>
<evidence type="ECO:0000256" key="6">
    <source>
        <dbReference type="ARBA" id="ARBA00024687"/>
    </source>
</evidence>
<dbReference type="CDD" id="cd09233">
    <property type="entry name" value="ACE1-Sec16-like"/>
    <property type="match status" value="1"/>
</dbReference>
<dbReference type="Pfam" id="PF12931">
    <property type="entry name" value="TPR_Sec16"/>
    <property type="match status" value="1"/>
</dbReference>
<evidence type="ECO:0000256" key="7">
    <source>
        <dbReference type="RuleBase" id="RU364101"/>
    </source>
</evidence>
<keyword evidence="7" id="KW-0472">Membrane</keyword>
<dbReference type="Gene3D" id="1.25.40.1030">
    <property type="match status" value="1"/>
</dbReference>
<gene>
    <name evidence="11" type="ORF">BD311DRAFT_647644</name>
</gene>
<feature type="compositionally biased region" description="Low complexity" evidence="8">
    <location>
        <begin position="267"/>
        <end position="280"/>
    </location>
</feature>
<sequence>MNGSAHMAYQPSYGSPVNHGGAHGAGGPFGGGAHAGGDHPQEGLPQVNDTYAPSAYTGLPQEASPSVVPSAPAHDIHAAEYGSPVSTGSNGPAERVASPLRNAVPEVEEVEVYQSTREFAASIPAMSSSPPTSAGLRPVAESAWPNEAVYQPPLSSSPERTRSPPQPVPPSISQVPATAYDPYAPKSGASDRAKSPGASSVHSVQKAYEPPRRDSATKASPISRPLSSQSRRSTLSNAYEPQTAYDLKRAISPAGSVRSVTAPKQGAYDPYAPADKPAAAHGRQTSNGSMYSTTSATDPYAPARYPTRQSSEHTYGSFVLPSQPSSLSANGAPPTATYDRTGGQVVTLAPQTQTHSHYAPSPSLLGTNDPLGRTSARVPVISFGFGGKLVTCFHGANMNTGFDVALSSRQSTDIKIQVIHKVIPESVLDTSAASYPGPLYSDPGSPTASLVRSGAQALKAKKARVIKYLEDRAEEINGGLGYHKPGSVDRSRAEAKRILVLLLKAMVENDGRLSGNAQVDAAVRAALVPQEGVSSTSEGSLGSGLIPATSTEHLSGFSLASALPNASDHVVTTTSVRASQLDKISDLLARGDRRGACHYAADEKLWSHALLIASSVDKECWKEVVTEWIRAELVADPAQPQDGKHGREPLRVAYSLFGGNGAAAVQELVHPSSLLQHGQTNTLQIPQPQLNITPMTPNFPTAVTLNISQEVLASWAKTVAMILSYPLTPESSQALTALGDQLVIHQWIEAAHACYLLSPQTSPIGGGSRLTLLGSPPPSLSPTFYKDPDPIIFSEILEFATSLATPAKGQEPFNGLPHLQPYRLIRAASLAEIGHVQLANRYCEAITACINRGSPVLNITFVEQLKILSDRLIAAPQLDKSGSWIGGKMAKPSLDSIGNWLEGRFTKFIAGETDSPRPEEAKSLEQQQKSYSGPFANYSSISSATTSAYPSPHQSVTDLSDVPPVPAPPFRTGSAMGLNRPPSRTTYPINRSSSAMDYVRPFQQQRGGSPIARVASASAATFADATFNGQARGPYGYSNGYSPASGSDQPKDSDSHGDVSSTNHSKPPSASSWWGASEPDATTPTASSFGPSSSSTSNSEFISLMDDPMLSMTPTAAKMTGSSAPRHSFGDDDDDLGLGNASSRKKPKSSENGDAAHGAVSSKEEEKPKAAESQKSAEVKQSASSGWLSRLWKRDSSSPAPVKANLGEQSSFYFDKELGKWVNKNSNATESKPTPPPPPPRAQTASPGRSFGAGPPPPSPLTAGPPPARPATAGAIDLSSEPPRRPPTRIRSNLVPNDAADRPSAPPSPMPTPGTPPPGNGPPAGRARGGAAKRAVRNRYVDVFQQEGAA</sequence>
<proteinExistence type="inferred from homology"/>
<dbReference type="Pfam" id="PF12932">
    <property type="entry name" value="Sec16"/>
    <property type="match status" value="1"/>
</dbReference>